<dbReference type="InterPro" id="IPR010622">
    <property type="entry name" value="FAST_Leu-rich"/>
</dbReference>
<dbReference type="Pfam" id="PF08373">
    <property type="entry name" value="RAP"/>
    <property type="match status" value="1"/>
</dbReference>
<dbReference type="InterPro" id="IPR013579">
    <property type="entry name" value="FAST_2"/>
</dbReference>
<comment type="caution">
    <text evidence="3">The sequence shown here is derived from an EMBL/GenBank/DDBJ whole genome shotgun (WGS) entry which is preliminary data.</text>
</comment>
<dbReference type="Proteomes" id="UP001107558">
    <property type="component" value="Chromosome 2"/>
</dbReference>
<keyword evidence="4" id="KW-1185">Reference proteome</keyword>
<dbReference type="PROSITE" id="PS51286">
    <property type="entry name" value="RAP"/>
    <property type="match status" value="1"/>
</dbReference>
<gene>
    <name evidence="3" type="ORF">PVAND_005612</name>
</gene>
<feature type="domain" description="RAP" evidence="2">
    <location>
        <begin position="830"/>
        <end position="890"/>
    </location>
</feature>
<dbReference type="OrthoDB" id="385235at2759"/>
<keyword evidence="1" id="KW-0175">Coiled coil</keyword>
<dbReference type="SMART" id="SM00952">
    <property type="entry name" value="RAP"/>
    <property type="match status" value="1"/>
</dbReference>
<dbReference type="Pfam" id="PF06743">
    <property type="entry name" value="FAST_1"/>
    <property type="match status" value="1"/>
</dbReference>
<accession>A0A9J6C2K8</accession>
<dbReference type="EMBL" id="JADBJN010000002">
    <property type="protein sequence ID" value="KAG5675734.1"/>
    <property type="molecule type" value="Genomic_DNA"/>
</dbReference>
<reference evidence="3" key="1">
    <citation type="submission" date="2021-03" db="EMBL/GenBank/DDBJ databases">
        <title>Chromosome level genome of the anhydrobiotic midge Polypedilum vanderplanki.</title>
        <authorList>
            <person name="Yoshida Y."/>
            <person name="Kikawada T."/>
            <person name="Gusev O."/>
        </authorList>
    </citation>
    <scope>NUCLEOTIDE SEQUENCE</scope>
    <source>
        <strain evidence="3">NIAS01</strain>
        <tissue evidence="3">Whole body or cell culture</tissue>
    </source>
</reference>
<evidence type="ECO:0000256" key="1">
    <source>
        <dbReference type="SAM" id="Coils"/>
    </source>
</evidence>
<feature type="coiled-coil region" evidence="1">
    <location>
        <begin position="165"/>
        <end position="192"/>
    </location>
</feature>
<evidence type="ECO:0000313" key="4">
    <source>
        <dbReference type="Proteomes" id="UP001107558"/>
    </source>
</evidence>
<organism evidence="3 4">
    <name type="scientific">Polypedilum vanderplanki</name>
    <name type="common">Sleeping chironomid midge</name>
    <dbReference type="NCBI Taxonomy" id="319348"/>
    <lineage>
        <taxon>Eukaryota</taxon>
        <taxon>Metazoa</taxon>
        <taxon>Ecdysozoa</taxon>
        <taxon>Arthropoda</taxon>
        <taxon>Hexapoda</taxon>
        <taxon>Insecta</taxon>
        <taxon>Pterygota</taxon>
        <taxon>Neoptera</taxon>
        <taxon>Endopterygota</taxon>
        <taxon>Diptera</taxon>
        <taxon>Nematocera</taxon>
        <taxon>Chironomoidea</taxon>
        <taxon>Chironomidae</taxon>
        <taxon>Chironominae</taxon>
        <taxon>Polypedilum</taxon>
        <taxon>Polypedilum</taxon>
    </lineage>
</organism>
<dbReference type="InterPro" id="IPR013584">
    <property type="entry name" value="RAP"/>
</dbReference>
<evidence type="ECO:0000259" key="2">
    <source>
        <dbReference type="PROSITE" id="PS51286"/>
    </source>
</evidence>
<name>A0A9J6C2K8_POLVA</name>
<dbReference type="AlphaFoldDB" id="A0A9J6C2K8"/>
<protein>
    <recommendedName>
        <fullName evidence="2">RAP domain-containing protein</fullName>
    </recommendedName>
</protein>
<sequence>MFLRVVSKSFILNRVVNQIVHNVRHQGSYRVSSLLTNISPMKQIDVRSLSDNFEEDEIEENYNVADLANKYFSCGENQKDDLMNEIDKYEEIDEVTKCLEENLEKLQKRHLIKLLLMTGKLRDKNNLTVVKNIKEVVDKINKMHSEIKDENELGIIILFLRLLGVKRTNETMQNLINKIQEIFKEKEEESSLFALSCFSEMMALEKDLYSRLVLVDVTVPIIKKKFKVVNNEMDYFHLISCLNNIHGVVSQESMTEYKNKIEELLDKKIISSTPVLFKTINFLNYPYWSTLNGTLIQKLLLLLQDRVETMDAKELIQTNKALFVQYEPASLIKPLRNQALALLEKTEDISLLQIVCMYCSPDERIRYATIFKDKILKYQSTIGPQTGSLATFFKILRLLRISDDELCDCFWTKIVNKIFSLTLPDLKYQLSKYFQKYMNFNNNLGGTYRHIEFEKIVYEYCIEEMKTTSAYIPKDFVKFASFVIAYSDRYESIPPFVIEKLIMMQEQFSLYDCRLLARALEIIISFKNKTTRSVTLDNQIEIIQYILDICAQRHMKDNIDVKDMNLILTSYVRRKASRDSQLFYEIMNWYNNNKLDLNSRKIREICHALQVTKFSNETVCDQFINYVVENKDYVTGETVEKILTTCYNLSYFPDDMQVFDKFNEILNRDFNVMTGLSIVQSLLALTFYKSAPFELVTKVFNSDFIKRLEQEIEMAYSKNTYPRRVMTLIMQLNRAICLDHPEYNIRWFQQNFIEAQMSKKPIVKSKFHDEVHRLLLNIVPSQNYLAINKTTPYGYRIDFELHIDENYNKFLKIDPNDYLGVNFKPKVNKIAIILLGFDTFCINDVNRLRGSELLRMRHLEMMNYRVIHVKKSDFKMLYENVAAKINHLKKLLEISG</sequence>
<dbReference type="Pfam" id="PF08368">
    <property type="entry name" value="FAST_2"/>
    <property type="match status" value="1"/>
</dbReference>
<evidence type="ECO:0000313" key="3">
    <source>
        <dbReference type="EMBL" id="KAG5675734.1"/>
    </source>
</evidence>
<dbReference type="GO" id="GO:0044528">
    <property type="term" value="P:regulation of mitochondrial mRNA stability"/>
    <property type="evidence" value="ECO:0007669"/>
    <property type="project" value="InterPro"/>
</dbReference>
<proteinExistence type="predicted"/>